<evidence type="ECO:0000313" key="2">
    <source>
        <dbReference type="Proteomes" id="UP001156627"/>
    </source>
</evidence>
<evidence type="ECO:0000313" key="1">
    <source>
        <dbReference type="EMBL" id="GLQ90779.1"/>
    </source>
</evidence>
<accession>A0ABQ5XGE8</accession>
<comment type="caution">
    <text evidence="1">The sequence shown here is derived from an EMBL/GenBank/DDBJ whole genome shotgun (WGS) entry which is preliminary data.</text>
</comment>
<dbReference type="EMBL" id="BSOA01000050">
    <property type="protein sequence ID" value="GLQ90779.1"/>
    <property type="molecule type" value="Genomic_DNA"/>
</dbReference>
<sequence length="179" mass="20068">MSAVVYNTYYTLYMQQGVNLYLSWKVPLVYWAYLYDSPKDLWFMKVNGTNSGPVMTGDVLQIACHLAVAGRVAFLQSRGLNDWTVEWASATQSTVMQWQIWTDADRTPGLPINVDDTVYFTNVGYDNNLLIQYLPQYPDYLTTGPGTVPCQFQIQPEGGSQLARSGGAVPKDTLKEVMA</sequence>
<reference evidence="2" key="1">
    <citation type="journal article" date="2019" name="Int. J. Syst. Evol. Microbiol.">
        <title>The Global Catalogue of Microorganisms (GCM) 10K type strain sequencing project: providing services to taxonomists for standard genome sequencing and annotation.</title>
        <authorList>
            <consortium name="The Broad Institute Genomics Platform"/>
            <consortium name="The Broad Institute Genome Sequencing Center for Infectious Disease"/>
            <person name="Wu L."/>
            <person name="Ma J."/>
        </authorList>
    </citation>
    <scope>NUCLEOTIDE SEQUENCE [LARGE SCALE GENOMIC DNA]</scope>
    <source>
        <strain evidence="2">NBRC 111981</strain>
    </source>
</reference>
<dbReference type="RefSeq" id="WP_284334194.1">
    <property type="nucleotide sequence ID" value="NZ_BSOA01000050.1"/>
</dbReference>
<name>A0ABQ5XGE8_9GAMM</name>
<organism evidence="1 2">
    <name type="scientific">Dyella flagellata</name>
    <dbReference type="NCBI Taxonomy" id="1867833"/>
    <lineage>
        <taxon>Bacteria</taxon>
        <taxon>Pseudomonadati</taxon>
        <taxon>Pseudomonadota</taxon>
        <taxon>Gammaproteobacteria</taxon>
        <taxon>Lysobacterales</taxon>
        <taxon>Rhodanobacteraceae</taxon>
        <taxon>Dyella</taxon>
    </lineage>
</organism>
<gene>
    <name evidence="1" type="ORF">GCM10007898_43550</name>
</gene>
<proteinExistence type="predicted"/>
<dbReference type="Proteomes" id="UP001156627">
    <property type="component" value="Unassembled WGS sequence"/>
</dbReference>
<keyword evidence="2" id="KW-1185">Reference proteome</keyword>
<protein>
    <submittedName>
        <fullName evidence="1">Uncharacterized protein</fullName>
    </submittedName>
</protein>